<dbReference type="Gene3D" id="2.30.29.30">
    <property type="entry name" value="Pleckstrin-homology domain (PH domain)/Phosphotyrosine-binding domain (PTB)"/>
    <property type="match status" value="1"/>
</dbReference>
<dbReference type="PROSITE" id="PS51064">
    <property type="entry name" value="IRS_PTB"/>
    <property type="match status" value="1"/>
</dbReference>
<dbReference type="SMART" id="SM00310">
    <property type="entry name" value="PTBI"/>
    <property type="match status" value="1"/>
</dbReference>
<dbReference type="Proteomes" id="UP001201812">
    <property type="component" value="Unassembled WGS sequence"/>
</dbReference>
<protein>
    <submittedName>
        <fullName evidence="3">PTB domain (IRS-1 type) domain-containing protein</fullName>
    </submittedName>
</protein>
<dbReference type="EMBL" id="JAKKPZ010000001">
    <property type="protein sequence ID" value="KAI1728475.1"/>
    <property type="molecule type" value="Genomic_DNA"/>
</dbReference>
<dbReference type="Pfam" id="PF02174">
    <property type="entry name" value="IRS"/>
    <property type="match status" value="1"/>
</dbReference>
<name>A0AAD4NGV6_9BILA</name>
<feature type="domain" description="IRS-type PTB" evidence="2">
    <location>
        <begin position="15"/>
        <end position="119"/>
    </location>
</feature>
<dbReference type="InterPro" id="IPR050996">
    <property type="entry name" value="Docking_Protein_DOK"/>
</dbReference>
<evidence type="ECO:0000313" key="3">
    <source>
        <dbReference type="EMBL" id="KAI1728475.1"/>
    </source>
</evidence>
<dbReference type="PANTHER" id="PTHR21258:SF55">
    <property type="entry name" value="FI23523P1"/>
    <property type="match status" value="1"/>
</dbReference>
<accession>A0AAD4NGV6</accession>
<organism evidence="3 4">
    <name type="scientific">Ditylenchus destructor</name>
    <dbReference type="NCBI Taxonomy" id="166010"/>
    <lineage>
        <taxon>Eukaryota</taxon>
        <taxon>Metazoa</taxon>
        <taxon>Ecdysozoa</taxon>
        <taxon>Nematoda</taxon>
        <taxon>Chromadorea</taxon>
        <taxon>Rhabditida</taxon>
        <taxon>Tylenchina</taxon>
        <taxon>Tylenchomorpha</taxon>
        <taxon>Sphaerularioidea</taxon>
        <taxon>Anguinidae</taxon>
        <taxon>Anguininae</taxon>
        <taxon>Ditylenchus</taxon>
    </lineage>
</organism>
<dbReference type="SMART" id="SM01244">
    <property type="entry name" value="IRS"/>
    <property type="match status" value="1"/>
</dbReference>
<dbReference type="GO" id="GO:0005737">
    <property type="term" value="C:cytoplasm"/>
    <property type="evidence" value="ECO:0007669"/>
    <property type="project" value="TreeGrafter"/>
</dbReference>
<dbReference type="SUPFAM" id="SSF50729">
    <property type="entry name" value="PH domain-like"/>
    <property type="match status" value="1"/>
</dbReference>
<feature type="region of interest" description="Disordered" evidence="1">
    <location>
        <begin position="160"/>
        <end position="179"/>
    </location>
</feature>
<dbReference type="InterPro" id="IPR002404">
    <property type="entry name" value="IRS_PTB"/>
</dbReference>
<reference evidence="3" key="1">
    <citation type="submission" date="2022-01" db="EMBL/GenBank/DDBJ databases">
        <title>Genome Sequence Resource for Two Populations of Ditylenchus destructor, the Migratory Endoparasitic Phytonematode.</title>
        <authorList>
            <person name="Zhang H."/>
            <person name="Lin R."/>
            <person name="Xie B."/>
        </authorList>
    </citation>
    <scope>NUCLEOTIDE SEQUENCE</scope>
    <source>
        <strain evidence="3">BazhouSP</strain>
    </source>
</reference>
<dbReference type="PANTHER" id="PTHR21258">
    <property type="entry name" value="DOCKING PROTEIN RELATED"/>
    <property type="match status" value="1"/>
</dbReference>
<evidence type="ECO:0000256" key="1">
    <source>
        <dbReference type="SAM" id="MobiDB-lite"/>
    </source>
</evidence>
<dbReference type="GO" id="GO:0005104">
    <property type="term" value="F:fibroblast growth factor receptor binding"/>
    <property type="evidence" value="ECO:0007669"/>
    <property type="project" value="TreeGrafter"/>
</dbReference>
<dbReference type="InterPro" id="IPR011993">
    <property type="entry name" value="PH-like_dom_sf"/>
</dbReference>
<dbReference type="GO" id="GO:0008543">
    <property type="term" value="P:fibroblast growth factor receptor signaling pathway"/>
    <property type="evidence" value="ECO:0007669"/>
    <property type="project" value="TreeGrafter"/>
</dbReference>
<proteinExistence type="predicted"/>
<comment type="caution">
    <text evidence="3">The sequence shown here is derived from an EMBL/GenBank/DDBJ whole genome shotgun (WGS) entry which is preliminary data.</text>
</comment>
<gene>
    <name evidence="3" type="ORF">DdX_00660</name>
</gene>
<dbReference type="AlphaFoldDB" id="A0AAD4NGV6"/>
<evidence type="ECO:0000259" key="2">
    <source>
        <dbReference type="PROSITE" id="PS51064"/>
    </source>
</evidence>
<evidence type="ECO:0000313" key="4">
    <source>
        <dbReference type="Proteomes" id="UP001201812"/>
    </source>
</evidence>
<sequence>MGNCSATDHHSKLFRTENFSNDPSAFRVFIKKRNKFIPGWLKINDDEIIFTRGTNNYQFWPLAYLRRYGYTCSDIFFFESGRRCATGEGLHTFQSHQAERIFHLVQSKIKIEEFTRGSRSSSVVSCNRTNNNSINPSLTNRIHPVQRFSSEGANNSFVLSSADSRNAPAPPPYGNSVHDPRRYATQCHTVDRHCRLLSVASSHSINVRGTGYVARERPRSVVSAMGHSVGNGPSLQLPSNPSSSHVLPSSASMTGSYISANPSIMNQSYNSTICDSLWSSQQQLEGDIVLEHVLNGRHQNARPPDTLSNNVSQSKKFHNYVNVELPRTRELRRTSRQEFLSTQPGGFIFNPLSARVSSAASSASTVTTPLPPLSPAESFNKMIGPADHRQQGFRLYNGRLQQNTDPQNGIMSVSATAALSIPSPTKNIEDKYLGASGGFFDVPTTKNYTVAVARQEQNIPIKEQTVNNTKEIGLNYALIDFDKTEKEAHIKSQIRQQGLQ</sequence>
<keyword evidence="4" id="KW-1185">Reference proteome</keyword>
<dbReference type="GO" id="GO:0005068">
    <property type="term" value="F:transmembrane receptor protein tyrosine kinase adaptor activity"/>
    <property type="evidence" value="ECO:0007669"/>
    <property type="project" value="TreeGrafter"/>
</dbReference>